<evidence type="ECO:0000313" key="3">
    <source>
        <dbReference type="Proteomes" id="UP001501231"/>
    </source>
</evidence>
<sequence length="217" mass="23319">MPTAGTPAESRAPPEEEYVLVDRGLPLRPDAITVGELRGFSGSGREVTYIAYPAKSSNIDVFAADLRTGKARRPTAHPEYVDPVDISPDDKWTVAMDTRGSDRLMFLAGMRGIPPITDQITAISAARNNGTRRFFQPYLIDRFGDRGSYAGQRINAAGDGSPGGTNDPAWNGRADPKWSPDGTRIAYWQALTVPPACGGHNPLPCHPSTALGVRTNA</sequence>
<proteinExistence type="predicted"/>
<dbReference type="RefSeq" id="WP_344587064.1">
    <property type="nucleotide sequence ID" value="NZ_BAAARW010000002.1"/>
</dbReference>
<keyword evidence="3" id="KW-1185">Reference proteome</keyword>
<gene>
    <name evidence="2" type="ORF">GCM10010191_08380</name>
</gene>
<dbReference type="EMBL" id="BAAARW010000002">
    <property type="protein sequence ID" value="GAA2403142.1"/>
    <property type="molecule type" value="Genomic_DNA"/>
</dbReference>
<reference evidence="3" key="1">
    <citation type="journal article" date="2019" name="Int. J. Syst. Evol. Microbiol.">
        <title>The Global Catalogue of Microorganisms (GCM) 10K type strain sequencing project: providing services to taxonomists for standard genome sequencing and annotation.</title>
        <authorList>
            <consortium name="The Broad Institute Genomics Platform"/>
            <consortium name="The Broad Institute Genome Sequencing Center for Infectious Disease"/>
            <person name="Wu L."/>
            <person name="Ma J."/>
        </authorList>
    </citation>
    <scope>NUCLEOTIDE SEQUENCE [LARGE SCALE GENOMIC DNA]</scope>
    <source>
        <strain evidence="3">JCM 3325</strain>
    </source>
</reference>
<dbReference type="SUPFAM" id="SSF82171">
    <property type="entry name" value="DPP6 N-terminal domain-like"/>
    <property type="match status" value="1"/>
</dbReference>
<dbReference type="Proteomes" id="UP001501231">
    <property type="component" value="Unassembled WGS sequence"/>
</dbReference>
<dbReference type="InterPro" id="IPR011042">
    <property type="entry name" value="6-blade_b-propeller_TolB-like"/>
</dbReference>
<evidence type="ECO:0000256" key="1">
    <source>
        <dbReference type="SAM" id="MobiDB-lite"/>
    </source>
</evidence>
<accession>A0ABP5VH31</accession>
<evidence type="ECO:0000313" key="2">
    <source>
        <dbReference type="EMBL" id="GAA2403142.1"/>
    </source>
</evidence>
<dbReference type="Gene3D" id="2.120.10.30">
    <property type="entry name" value="TolB, C-terminal domain"/>
    <property type="match status" value="1"/>
</dbReference>
<name>A0ABP5VH31_9ACTN</name>
<feature type="region of interest" description="Disordered" evidence="1">
    <location>
        <begin position="153"/>
        <end position="175"/>
    </location>
</feature>
<evidence type="ECO:0008006" key="4">
    <source>
        <dbReference type="Google" id="ProtNLM"/>
    </source>
</evidence>
<comment type="caution">
    <text evidence="2">The sequence shown here is derived from an EMBL/GenBank/DDBJ whole genome shotgun (WGS) entry which is preliminary data.</text>
</comment>
<protein>
    <recommendedName>
        <fullName evidence="4">Dipeptidylpeptidase IV N-terminal domain-containing protein</fullName>
    </recommendedName>
</protein>
<organism evidence="2 3">
    <name type="scientific">Actinomadura vinacea</name>
    <dbReference type="NCBI Taxonomy" id="115336"/>
    <lineage>
        <taxon>Bacteria</taxon>
        <taxon>Bacillati</taxon>
        <taxon>Actinomycetota</taxon>
        <taxon>Actinomycetes</taxon>
        <taxon>Streptosporangiales</taxon>
        <taxon>Thermomonosporaceae</taxon>
        <taxon>Actinomadura</taxon>
    </lineage>
</organism>